<dbReference type="EMBL" id="QWIU01000002">
    <property type="protein sequence ID" value="RNA62249.1"/>
    <property type="molecule type" value="Genomic_DNA"/>
</dbReference>
<name>A0A3M7THX1_9FLAO</name>
<protein>
    <submittedName>
        <fullName evidence="1">Uncharacterized protein</fullName>
    </submittedName>
</protein>
<comment type="caution">
    <text evidence="1">The sequence shown here is derived from an EMBL/GenBank/DDBJ whole genome shotgun (WGS) entry which is preliminary data.</text>
</comment>
<organism evidence="1 2">
    <name type="scientific">Chryseobacterium nematophagum</name>
    <dbReference type="NCBI Taxonomy" id="2305228"/>
    <lineage>
        <taxon>Bacteria</taxon>
        <taxon>Pseudomonadati</taxon>
        <taxon>Bacteroidota</taxon>
        <taxon>Flavobacteriia</taxon>
        <taxon>Flavobacteriales</taxon>
        <taxon>Weeksellaceae</taxon>
        <taxon>Chryseobacterium group</taxon>
        <taxon>Chryseobacterium</taxon>
    </lineage>
</organism>
<accession>A0A3M7THX1</accession>
<sequence>MDISLNKSKEVVHYANEISQKISTLAHKINSQNKEYDYMMENTLRIIESISPLLNENEQNDLAKLIEYISKLLENGSSNFTSLLDLLEWSADKTGKYLREYQDLAKSLGYDLD</sequence>
<evidence type="ECO:0000313" key="2">
    <source>
        <dbReference type="Proteomes" id="UP000278775"/>
    </source>
</evidence>
<dbReference type="RefSeq" id="WP_122636334.1">
    <property type="nucleotide sequence ID" value="NZ_QWIU01000002.1"/>
</dbReference>
<evidence type="ECO:0000313" key="1">
    <source>
        <dbReference type="EMBL" id="RNA62249.1"/>
    </source>
</evidence>
<proteinExistence type="predicted"/>
<dbReference type="Proteomes" id="UP000278775">
    <property type="component" value="Unassembled WGS sequence"/>
</dbReference>
<reference evidence="1 2" key="1">
    <citation type="submission" date="2018-08" db="EMBL/GenBank/DDBJ databases">
        <title>Chryseobacterium nematophagum: a novel matrix digesting pathogen of nematodes.</title>
        <authorList>
            <person name="Page A."/>
            <person name="Roberts M."/>
            <person name="Felix M.-A."/>
            <person name="Weir W."/>
        </authorList>
    </citation>
    <scope>NUCLEOTIDE SEQUENCE [LARGE SCALE GENOMIC DNA]</scope>
    <source>
        <strain evidence="1 2">JUb129</strain>
    </source>
</reference>
<dbReference type="AlphaFoldDB" id="A0A3M7THX1"/>
<gene>
    <name evidence="1" type="ORF">D1631_10065</name>
</gene>